<feature type="compositionally biased region" description="Polar residues" evidence="1">
    <location>
        <begin position="424"/>
        <end position="434"/>
    </location>
</feature>
<reference evidence="3" key="1">
    <citation type="submission" date="2015-09" db="EMBL/GenBank/DDBJ databases">
        <authorList>
            <consortium name="Pathogen Informatics"/>
        </authorList>
    </citation>
    <scope>NUCLEOTIDE SEQUENCE [LARGE SCALE GENOMIC DNA]</scope>
    <source>
        <strain evidence="3">Lake Konstanz</strain>
    </source>
</reference>
<accession>A0A0S4IPF0</accession>
<gene>
    <name evidence="2" type="ORF">BSAL_66325</name>
</gene>
<evidence type="ECO:0000313" key="2">
    <source>
        <dbReference type="EMBL" id="CUF84596.1"/>
    </source>
</evidence>
<dbReference type="EMBL" id="CYKH01000420">
    <property type="protein sequence ID" value="CUF84596.1"/>
    <property type="molecule type" value="Genomic_DNA"/>
</dbReference>
<name>A0A0S4IPF0_BODSA</name>
<dbReference type="AlphaFoldDB" id="A0A0S4IPF0"/>
<evidence type="ECO:0000256" key="1">
    <source>
        <dbReference type="SAM" id="MobiDB-lite"/>
    </source>
</evidence>
<dbReference type="OrthoDB" id="276080at2759"/>
<proteinExistence type="predicted"/>
<protein>
    <submittedName>
        <fullName evidence="2">Uncharacterized protein</fullName>
    </submittedName>
</protein>
<evidence type="ECO:0000313" key="3">
    <source>
        <dbReference type="Proteomes" id="UP000051952"/>
    </source>
</evidence>
<dbReference type="Proteomes" id="UP000051952">
    <property type="component" value="Unassembled WGS sequence"/>
</dbReference>
<feature type="region of interest" description="Disordered" evidence="1">
    <location>
        <begin position="420"/>
        <end position="442"/>
    </location>
</feature>
<dbReference type="VEuPathDB" id="TriTrypDB:BSAL_66325"/>
<dbReference type="OMA" id="LRYTHVY"/>
<organism evidence="2 3">
    <name type="scientific">Bodo saltans</name>
    <name type="common">Flagellated protozoan</name>
    <dbReference type="NCBI Taxonomy" id="75058"/>
    <lineage>
        <taxon>Eukaryota</taxon>
        <taxon>Discoba</taxon>
        <taxon>Euglenozoa</taxon>
        <taxon>Kinetoplastea</taxon>
        <taxon>Metakinetoplastina</taxon>
        <taxon>Eubodonida</taxon>
        <taxon>Bodonidae</taxon>
        <taxon>Bodo</taxon>
    </lineage>
</organism>
<sequence>MLPGLCGEISPVANRLFLGTQPTMAVEQRLLRQMQVVYPWLASRKRVKEAGTEFMEIDLASIDAELLLRYNHVFFARRQIHDELIEKQLTLLESSKPPKAAEVAITQGLTDIHRAAAKRIYHEINELQALKPTCTVSGRRELEPSAAFQSYDILTMMRVAEENAAPELSHVESQCRAFLPADRVHDSAAALAREIFATEGEAKAQLDKKELKLWSRHNAPDYNKIGCVAKYRPLEVAAYYRFFGERIVSTNSGFRRSLWGNLFRKMATTPSYLTSISRYWALHSGLDAQGRSGAPSTIPSNIASAACEHDKMFRGLQFRNLFMYSSIEVARQTWRVDNFVPLMRLFPLMGQQASDEALAFLLVEDFWATLTNSESSIVINDAIIRASKQFVEDNALLHDSNIDGLLNKAQSSAARVLPEPSVVASGNSEESAATFSEPAVSA</sequence>
<keyword evidence="3" id="KW-1185">Reference proteome</keyword>